<dbReference type="GO" id="GO:0019139">
    <property type="term" value="F:cytokinin dehydrogenase activity"/>
    <property type="evidence" value="ECO:0007669"/>
    <property type="project" value="InterPro"/>
</dbReference>
<dbReference type="PANTHER" id="PTHR13878">
    <property type="entry name" value="GULONOLACTONE OXIDASE"/>
    <property type="match status" value="1"/>
</dbReference>
<reference evidence="7 8" key="1">
    <citation type="submission" date="2011-11" db="EMBL/GenBank/DDBJ databases">
        <title>The Noncontiguous Finished sequence of Saccharomonospora cyanea NA-134.</title>
        <authorList>
            <consortium name="US DOE Joint Genome Institute"/>
            <person name="Lucas S."/>
            <person name="Han J."/>
            <person name="Lapidus A."/>
            <person name="Cheng J.-F."/>
            <person name="Goodwin L."/>
            <person name="Pitluck S."/>
            <person name="Peters L."/>
            <person name="Ovchinnikova G."/>
            <person name="Lu M."/>
            <person name="Detter J.C."/>
            <person name="Han C."/>
            <person name="Tapia R."/>
            <person name="Land M."/>
            <person name="Hauser L."/>
            <person name="Kyrpides N."/>
            <person name="Ivanova N."/>
            <person name="Pagani I."/>
            <person name="Brambilla E.-M."/>
            <person name="Klenk H.-P."/>
            <person name="Woyke T."/>
        </authorList>
    </citation>
    <scope>NUCLEOTIDE SEQUENCE [LARGE SCALE GENOMIC DNA]</scope>
    <source>
        <strain evidence="7 8">NA-134</strain>
    </source>
</reference>
<proteinExistence type="inferred from homology"/>
<evidence type="ECO:0000313" key="8">
    <source>
        <dbReference type="Proteomes" id="UP000002791"/>
    </source>
</evidence>
<dbReference type="InterPro" id="IPR016169">
    <property type="entry name" value="FAD-bd_PCMH_sub2"/>
</dbReference>
<dbReference type="Proteomes" id="UP000002791">
    <property type="component" value="Chromosome"/>
</dbReference>
<dbReference type="InterPro" id="IPR015345">
    <property type="entry name" value="Cytokinin_DH_FAD/cytokin-bd"/>
</dbReference>
<dbReference type="Gene3D" id="3.30.465.10">
    <property type="match status" value="1"/>
</dbReference>
<dbReference type="Gene3D" id="3.30.43.10">
    <property type="entry name" value="Uridine Diphospho-n-acetylenolpyruvylglucosamine Reductase, domain 2"/>
    <property type="match status" value="1"/>
</dbReference>
<dbReference type="Pfam" id="PF09265">
    <property type="entry name" value="Cytokin-bind"/>
    <property type="match status" value="1"/>
</dbReference>
<evidence type="ECO:0000256" key="5">
    <source>
        <dbReference type="ARBA" id="ARBA00023002"/>
    </source>
</evidence>
<keyword evidence="4" id="KW-0274">FAD</keyword>
<dbReference type="InterPro" id="IPR016166">
    <property type="entry name" value="FAD-bd_PCMH"/>
</dbReference>
<dbReference type="InterPro" id="IPR016164">
    <property type="entry name" value="FAD-linked_Oxase-like_C"/>
</dbReference>
<dbReference type="EMBL" id="CM001440">
    <property type="protein sequence ID" value="EHR59886.1"/>
    <property type="molecule type" value="Genomic_DNA"/>
</dbReference>
<feature type="domain" description="FAD-binding PCMH-type" evidence="6">
    <location>
        <begin position="39"/>
        <end position="209"/>
    </location>
</feature>
<evidence type="ECO:0000256" key="1">
    <source>
        <dbReference type="ARBA" id="ARBA00001974"/>
    </source>
</evidence>
<dbReference type="GO" id="GO:0009690">
    <property type="term" value="P:cytokinin metabolic process"/>
    <property type="evidence" value="ECO:0007669"/>
    <property type="project" value="InterPro"/>
</dbReference>
<dbReference type="InterPro" id="IPR036318">
    <property type="entry name" value="FAD-bd_PCMH-like_sf"/>
</dbReference>
<comment type="similarity">
    <text evidence="2">Belongs to the oxygen-dependent FAD-linked oxidoreductase family.</text>
</comment>
<protein>
    <submittedName>
        <fullName evidence="7">FAD/FMN-dependent dehydrogenase</fullName>
    </submittedName>
</protein>
<organism evidence="7 8">
    <name type="scientific">Saccharomonospora cyanea NA-134</name>
    <dbReference type="NCBI Taxonomy" id="882082"/>
    <lineage>
        <taxon>Bacteria</taxon>
        <taxon>Bacillati</taxon>
        <taxon>Actinomycetota</taxon>
        <taxon>Actinomycetes</taxon>
        <taxon>Pseudonocardiales</taxon>
        <taxon>Pseudonocardiaceae</taxon>
        <taxon>Saccharomonospora</taxon>
    </lineage>
</organism>
<dbReference type="eggNOG" id="COG0277">
    <property type="taxonomic scope" value="Bacteria"/>
</dbReference>
<evidence type="ECO:0000256" key="2">
    <source>
        <dbReference type="ARBA" id="ARBA00005466"/>
    </source>
</evidence>
<dbReference type="Pfam" id="PF01565">
    <property type="entry name" value="FAD_binding_4"/>
    <property type="match status" value="1"/>
</dbReference>
<dbReference type="SUPFAM" id="SSF55103">
    <property type="entry name" value="FAD-linked oxidases, C-terminal domain"/>
    <property type="match status" value="1"/>
</dbReference>
<dbReference type="PROSITE" id="PS51387">
    <property type="entry name" value="FAD_PCMH"/>
    <property type="match status" value="1"/>
</dbReference>
<keyword evidence="5" id="KW-0560">Oxidoreductase</keyword>
<accession>H5XMD7</accession>
<dbReference type="HOGENOM" id="CLU_024955_1_1_11"/>
<evidence type="ECO:0000256" key="4">
    <source>
        <dbReference type="ARBA" id="ARBA00022827"/>
    </source>
</evidence>
<dbReference type="InterPro" id="IPR050432">
    <property type="entry name" value="FAD-linked_Oxidoreductases_BP"/>
</dbReference>
<dbReference type="InterPro" id="IPR016170">
    <property type="entry name" value="Cytok_DH_C_sf"/>
</dbReference>
<comment type="cofactor">
    <cofactor evidence="1">
        <name>FAD</name>
        <dbReference type="ChEBI" id="CHEBI:57692"/>
    </cofactor>
</comment>
<dbReference type="OrthoDB" id="6278354at2"/>
<dbReference type="SUPFAM" id="SSF56176">
    <property type="entry name" value="FAD-binding/transporter-associated domain-like"/>
    <property type="match status" value="1"/>
</dbReference>
<gene>
    <name evidence="7" type="ORF">SaccyDRAFT_0973</name>
</gene>
<dbReference type="STRING" id="882082.SaccyDRAFT_0973"/>
<dbReference type="InterPro" id="IPR016167">
    <property type="entry name" value="FAD-bd_PCMH_sub1"/>
</dbReference>
<dbReference type="Gene3D" id="3.40.462.10">
    <property type="entry name" value="FAD-linked oxidases, C-terminal domain"/>
    <property type="match status" value="1"/>
</dbReference>
<dbReference type="GO" id="GO:0071949">
    <property type="term" value="F:FAD binding"/>
    <property type="evidence" value="ECO:0007669"/>
    <property type="project" value="InterPro"/>
</dbReference>
<evidence type="ECO:0000259" key="6">
    <source>
        <dbReference type="PROSITE" id="PS51387"/>
    </source>
</evidence>
<evidence type="ECO:0000256" key="3">
    <source>
        <dbReference type="ARBA" id="ARBA00022630"/>
    </source>
</evidence>
<dbReference type="AlphaFoldDB" id="H5XMD7"/>
<keyword evidence="3" id="KW-0285">Flavoprotein</keyword>
<evidence type="ECO:0000313" key="7">
    <source>
        <dbReference type="EMBL" id="EHR59886.1"/>
    </source>
</evidence>
<dbReference type="InterPro" id="IPR006093">
    <property type="entry name" value="Oxy_OxRdtase_FAD_BS"/>
</dbReference>
<keyword evidence="8" id="KW-1185">Reference proteome</keyword>
<dbReference type="InterPro" id="IPR006094">
    <property type="entry name" value="Oxid_FAD_bind_N"/>
</dbReference>
<dbReference type="RefSeq" id="WP_005454096.1">
    <property type="nucleotide sequence ID" value="NZ_CM001440.1"/>
</dbReference>
<dbReference type="PROSITE" id="PS00862">
    <property type="entry name" value="OX2_COVAL_FAD"/>
    <property type="match status" value="1"/>
</dbReference>
<sequence>MSLAAHLSAFLPASADSTCTVTDDEATLSRFARDWGGLVRLRPGAVVRPSSTADVAAVLSFASDTGTPVVPRGSGHSCFGQSLTEGGLVLDLTGMARVHPGVGAEVVADAGASWRRVTESALARGLTPKVLPDYLGLSVGGTLSVGGVGGASHRHGAQTDTVTELEVVTGSGEVVRCSPEREPELFDAVRAGSGWCGVITRATVALGGAAQRARRRKLYYRDLATFVADQRTVVAEERFDHVEGRALLDVAGEWLYRVDTTSYFLLPSEVDETTLLDGLSFDASLTETAEYSYGGFCDRMADGEVSLRDSGEWFRPHPWLTVFLPDDAVTDVVAHALAGLEPGASDTVLLYPLRADRIATPLLRLPRAEPTDTPVWLLGLLTVADPRDPIGLARELERNAALYERVVAAGGTVYPGSALPRGSVDRQCHFGDAWSALTAARRRYDPADVLAAAHSW</sequence>
<dbReference type="PANTHER" id="PTHR13878:SF53">
    <property type="entry name" value="CYTOKININ DEHYDROGENASE 6"/>
    <property type="match status" value="1"/>
</dbReference>
<name>H5XMD7_9PSEU</name>